<organism evidence="2 3">
    <name type="scientific">Marinobacter lutaoensis</name>
    <dbReference type="NCBI Taxonomy" id="135739"/>
    <lineage>
        <taxon>Bacteria</taxon>
        <taxon>Pseudomonadati</taxon>
        <taxon>Pseudomonadota</taxon>
        <taxon>Gammaproteobacteria</taxon>
        <taxon>Pseudomonadales</taxon>
        <taxon>Marinobacteraceae</taxon>
        <taxon>Marinobacter</taxon>
    </lineage>
</organism>
<keyword evidence="3" id="KW-1185">Reference proteome</keyword>
<keyword evidence="1" id="KW-0812">Transmembrane</keyword>
<dbReference type="AlphaFoldDB" id="A0A1V2DPP1"/>
<dbReference type="EMBL" id="MSCW01000009">
    <property type="protein sequence ID" value="ONF42592.1"/>
    <property type="molecule type" value="Genomic_DNA"/>
</dbReference>
<keyword evidence="1" id="KW-1133">Transmembrane helix</keyword>
<feature type="transmembrane region" description="Helical" evidence="1">
    <location>
        <begin position="51"/>
        <end position="71"/>
    </location>
</feature>
<protein>
    <submittedName>
        <fullName evidence="2">Uncharacterized protein</fullName>
    </submittedName>
</protein>
<evidence type="ECO:0000313" key="2">
    <source>
        <dbReference type="EMBL" id="ONF42592.1"/>
    </source>
</evidence>
<comment type="caution">
    <text evidence="2">The sequence shown here is derived from an EMBL/GenBank/DDBJ whole genome shotgun (WGS) entry which is preliminary data.</text>
</comment>
<feature type="transmembrane region" description="Helical" evidence="1">
    <location>
        <begin position="21"/>
        <end position="39"/>
    </location>
</feature>
<evidence type="ECO:0000256" key="1">
    <source>
        <dbReference type="SAM" id="Phobius"/>
    </source>
</evidence>
<evidence type="ECO:0000313" key="3">
    <source>
        <dbReference type="Proteomes" id="UP000189339"/>
    </source>
</evidence>
<reference evidence="2 3" key="1">
    <citation type="submission" date="2016-12" db="EMBL/GenBank/DDBJ databases">
        <title>Marinobacter lutaoensis whole genome sequencing.</title>
        <authorList>
            <person name="Verma A."/>
            <person name="Krishnamurthi S."/>
        </authorList>
    </citation>
    <scope>NUCLEOTIDE SEQUENCE [LARGE SCALE GENOMIC DNA]</scope>
    <source>
        <strain evidence="2 3">T5054</strain>
    </source>
</reference>
<accession>A0A1V2DPP1</accession>
<dbReference type="PROSITE" id="PS51257">
    <property type="entry name" value="PROKAR_LIPOPROTEIN"/>
    <property type="match status" value="1"/>
</dbReference>
<proteinExistence type="predicted"/>
<name>A0A1V2DPP1_9GAMM</name>
<sequence>MEEKMQEKQVTNPGSLVVAKALSLISVVVACLSGLHQIFEWTFFDAEIVDQVFGASLVLMLIAMAFNGHAYHQDD</sequence>
<dbReference type="RefSeq" id="WP_076725535.1">
    <property type="nucleotide sequence ID" value="NZ_MSCW01000009.1"/>
</dbReference>
<gene>
    <name evidence="2" type="ORF">BTO32_15405</name>
</gene>
<dbReference type="Proteomes" id="UP000189339">
    <property type="component" value="Unassembled WGS sequence"/>
</dbReference>
<keyword evidence="1" id="KW-0472">Membrane</keyword>